<dbReference type="GO" id="GO:0006673">
    <property type="term" value="P:inositol phosphoceramide metabolic process"/>
    <property type="evidence" value="ECO:0007669"/>
    <property type="project" value="InterPro"/>
</dbReference>
<proteinExistence type="predicted"/>
<keyword evidence="1" id="KW-0812">Transmembrane</keyword>
<name>A0A1G4MED9_LACFM</name>
<sequence length="225" mass="25956">MQKEMVHLPKSFLGFLPLYAGVELGLGISILNKCSGFYGILALFTGHQLDFMQWVFYLFSAFTLVVYSIGLRQVNKPNLLSFSLVLVIFTLDTALTCFFTVWFSAAWFSAEAQEFTDPKSTTIQSAGAAIGPGKELNPRGKTLESQSASQSYEFFFTILFTVITLVARFYFNFIMVAFVQRLLRHPKYMVDQDDVEQNLKNRSFFQRWWIKSEKSCYKFCRRYLA</sequence>
<dbReference type="PANTHER" id="PTHR28077">
    <property type="entry name" value="INOSITOL PHOSPHORYLCERAMIDE SYNTHASE REGULATORY SUBUNIT KEI1"/>
    <property type="match status" value="1"/>
</dbReference>
<dbReference type="Proteomes" id="UP000190831">
    <property type="component" value="Chromosome F"/>
</dbReference>
<keyword evidence="1" id="KW-1133">Transmembrane helix</keyword>
<dbReference type="AlphaFoldDB" id="A0A1G4MED9"/>
<dbReference type="STRING" id="4955.A0A1G4MED9"/>
<evidence type="ECO:0000313" key="3">
    <source>
        <dbReference type="Proteomes" id="UP000190831"/>
    </source>
</evidence>
<dbReference type="PANTHER" id="PTHR28077:SF1">
    <property type="entry name" value="INOSITOL PHOSPHORYLCERAMIDE SYNTHASE REGULATORY SUBUNIT KEI1"/>
    <property type="match status" value="1"/>
</dbReference>
<dbReference type="GO" id="GO:0070916">
    <property type="term" value="C:inositol phosphoceramide synthase complex"/>
    <property type="evidence" value="ECO:0007669"/>
    <property type="project" value="TreeGrafter"/>
</dbReference>
<feature type="transmembrane region" description="Helical" evidence="1">
    <location>
        <begin position="12"/>
        <end position="31"/>
    </location>
</feature>
<dbReference type="GO" id="GO:0070917">
    <property type="term" value="F:inositol phosphoceramide synthase regulator activity"/>
    <property type="evidence" value="ECO:0007669"/>
    <property type="project" value="InterPro"/>
</dbReference>
<evidence type="ECO:0000256" key="1">
    <source>
        <dbReference type="SAM" id="Phobius"/>
    </source>
</evidence>
<reference evidence="3" key="1">
    <citation type="submission" date="2016-03" db="EMBL/GenBank/DDBJ databases">
        <authorList>
            <person name="Devillers H."/>
        </authorList>
    </citation>
    <scope>NUCLEOTIDE SEQUENCE [LARGE SCALE GENOMIC DNA]</scope>
</reference>
<dbReference type="OrthoDB" id="3338076at2759"/>
<gene>
    <name evidence="2" type="ORF">LAFE_0F03246G</name>
</gene>
<feature type="transmembrane region" description="Helical" evidence="1">
    <location>
        <begin position="154"/>
        <end position="179"/>
    </location>
</feature>
<dbReference type="OMA" id="DQPVGFN"/>
<organism evidence="2 3">
    <name type="scientific">Lachancea fermentati</name>
    <name type="common">Zygosaccharomyces fermentati</name>
    <dbReference type="NCBI Taxonomy" id="4955"/>
    <lineage>
        <taxon>Eukaryota</taxon>
        <taxon>Fungi</taxon>
        <taxon>Dikarya</taxon>
        <taxon>Ascomycota</taxon>
        <taxon>Saccharomycotina</taxon>
        <taxon>Saccharomycetes</taxon>
        <taxon>Saccharomycetales</taxon>
        <taxon>Saccharomycetaceae</taxon>
        <taxon>Lachancea</taxon>
    </lineage>
</organism>
<dbReference type="InterPro" id="IPR013862">
    <property type="entry name" value="Kei1"/>
</dbReference>
<protein>
    <submittedName>
        <fullName evidence="2">LAFE_0F03246g1_1</fullName>
    </submittedName>
</protein>
<dbReference type="Pfam" id="PF08552">
    <property type="entry name" value="Kei1"/>
    <property type="match status" value="1"/>
</dbReference>
<keyword evidence="1" id="KW-0472">Membrane</keyword>
<feature type="transmembrane region" description="Helical" evidence="1">
    <location>
        <begin position="51"/>
        <end position="70"/>
    </location>
</feature>
<dbReference type="GO" id="GO:0000139">
    <property type="term" value="C:Golgi membrane"/>
    <property type="evidence" value="ECO:0007669"/>
    <property type="project" value="TreeGrafter"/>
</dbReference>
<accession>A0A1G4MED9</accession>
<keyword evidence="3" id="KW-1185">Reference proteome</keyword>
<evidence type="ECO:0000313" key="2">
    <source>
        <dbReference type="EMBL" id="SCW02293.1"/>
    </source>
</evidence>
<feature type="transmembrane region" description="Helical" evidence="1">
    <location>
        <begin position="82"/>
        <end position="108"/>
    </location>
</feature>
<dbReference type="EMBL" id="LT598490">
    <property type="protein sequence ID" value="SCW02293.1"/>
    <property type="molecule type" value="Genomic_DNA"/>
</dbReference>